<comment type="caution">
    <text evidence="2">The sequence shown here is derived from an EMBL/GenBank/DDBJ whole genome shotgun (WGS) entry which is preliminary data.</text>
</comment>
<evidence type="ECO:0000256" key="1">
    <source>
        <dbReference type="SAM" id="Phobius"/>
    </source>
</evidence>
<feature type="transmembrane region" description="Helical" evidence="1">
    <location>
        <begin position="243"/>
        <end position="267"/>
    </location>
</feature>
<sequence>MEKLGKAKAETTRGLWHFLHYFHDFPRTIVQQYCNDVGGESKKQEWGIIFPTAALLGTPAFSVWLPSSLIHVTFSLYKQNDFDGNPRIVLNLFFLSLVSLPASVGRCSSFAGSALGIAEEPQMKISIAQFSFLFLLFAFFTSISAISPSLDWRSNFILGEENLGSWKGEISRGAQAPGPANNGPQSTLVLAAKRTNRPDILRGFKRYRGGWDITNRHYWASFMWAFMVVFDLYWIGIGEMLSVGFTGAFGFILAFLWLVSFGLALVVHYCCGWRINAKGNGSDHSERVSLIMLILFTCAAAIGCILLSIGQDEFHREALHTLHYVVNQSDYTVQTLINVTQYLTLAKTIKVAQVLLPSNVNDDIDKQSALITVAAVMLLLSLLGFFLSILGHQHAIHVFIVGGWLLVVITFMLCGVFVILNNLVHNLVPGSSLELCMMFSFSAITDTCMAMGEWMDNPQSESALSNILPCVDQRTSNQTLIKSKEVVTNIVNVVNQFIYTYANANPSPTDLNYYNQSGPLMPPLCYPYDSNLQDRQCGSIEVSMENASVVWKNYVCTKSELGLCNNEGRVTQDTYTQLVAAVNESYALEHYTPLLLSLQNCNFVQDTFREIKTRYCHPLEHDLQMVDAGLGLISVGVMLCLVLWIFYANHPQREGVFVTLFSPIRKRQK</sequence>
<gene>
    <name evidence="2" type="ORF">CK203_070687</name>
</gene>
<dbReference type="EMBL" id="QGNW01002582">
    <property type="protein sequence ID" value="RVW16992.1"/>
    <property type="molecule type" value="Genomic_DNA"/>
</dbReference>
<feature type="transmembrane region" description="Helical" evidence="1">
    <location>
        <begin position="125"/>
        <end position="146"/>
    </location>
</feature>
<reference evidence="2 3" key="1">
    <citation type="journal article" date="2018" name="PLoS Genet.">
        <title>Population sequencing reveals clonal diversity and ancestral inbreeding in the grapevine cultivar Chardonnay.</title>
        <authorList>
            <person name="Roach M.J."/>
            <person name="Johnson D.L."/>
            <person name="Bohlmann J."/>
            <person name="van Vuuren H.J."/>
            <person name="Jones S.J."/>
            <person name="Pretorius I.S."/>
            <person name="Schmidt S.A."/>
            <person name="Borneman A.R."/>
        </authorList>
    </citation>
    <scope>NUCLEOTIDE SEQUENCE [LARGE SCALE GENOMIC DNA]</scope>
    <source>
        <strain evidence="3">cv. Chardonnay</strain>
        <tissue evidence="2">Leaf</tissue>
    </source>
</reference>
<feature type="transmembrane region" description="Helical" evidence="1">
    <location>
        <begin position="398"/>
        <end position="420"/>
    </location>
</feature>
<dbReference type="Proteomes" id="UP000288805">
    <property type="component" value="Unassembled WGS sequence"/>
</dbReference>
<feature type="transmembrane region" description="Helical" evidence="1">
    <location>
        <begin position="369"/>
        <end position="391"/>
    </location>
</feature>
<feature type="transmembrane region" description="Helical" evidence="1">
    <location>
        <begin position="288"/>
        <end position="309"/>
    </location>
</feature>
<feature type="transmembrane region" description="Helical" evidence="1">
    <location>
        <begin position="628"/>
        <end position="647"/>
    </location>
</feature>
<feature type="transmembrane region" description="Helical" evidence="1">
    <location>
        <begin position="218"/>
        <end position="237"/>
    </location>
</feature>
<feature type="transmembrane region" description="Helical" evidence="1">
    <location>
        <begin position="88"/>
        <end position="105"/>
    </location>
</feature>
<evidence type="ECO:0000313" key="2">
    <source>
        <dbReference type="EMBL" id="RVW16992.1"/>
    </source>
</evidence>
<accession>A0A438C178</accession>
<organism evidence="2 3">
    <name type="scientific">Vitis vinifera</name>
    <name type="common">Grape</name>
    <dbReference type="NCBI Taxonomy" id="29760"/>
    <lineage>
        <taxon>Eukaryota</taxon>
        <taxon>Viridiplantae</taxon>
        <taxon>Streptophyta</taxon>
        <taxon>Embryophyta</taxon>
        <taxon>Tracheophyta</taxon>
        <taxon>Spermatophyta</taxon>
        <taxon>Magnoliopsida</taxon>
        <taxon>eudicotyledons</taxon>
        <taxon>Gunneridae</taxon>
        <taxon>Pentapetalae</taxon>
        <taxon>rosids</taxon>
        <taxon>Vitales</taxon>
        <taxon>Vitaceae</taxon>
        <taxon>Viteae</taxon>
        <taxon>Vitis</taxon>
    </lineage>
</organism>
<keyword evidence="1" id="KW-1133">Transmembrane helix</keyword>
<dbReference type="PANTHER" id="PTHR31414">
    <property type="entry name" value="TRANSMEMBRANE PROTEIN DDB_G0292058"/>
    <property type="match status" value="1"/>
</dbReference>
<dbReference type="PANTHER" id="PTHR31414:SF16">
    <property type="entry name" value="TRANSMEMBRANE PROTEIN"/>
    <property type="match status" value="1"/>
</dbReference>
<dbReference type="AlphaFoldDB" id="A0A438C178"/>
<dbReference type="InterPro" id="IPR040283">
    <property type="entry name" value="DDB_G0292058-like"/>
</dbReference>
<proteinExistence type="predicted"/>
<keyword evidence="1" id="KW-0812">Transmembrane</keyword>
<protein>
    <submittedName>
        <fullName evidence="2">Uncharacterized protein</fullName>
    </submittedName>
</protein>
<keyword evidence="1" id="KW-0472">Membrane</keyword>
<evidence type="ECO:0000313" key="3">
    <source>
        <dbReference type="Proteomes" id="UP000288805"/>
    </source>
</evidence>
<name>A0A438C178_VITVI</name>